<evidence type="ECO:0000313" key="2">
    <source>
        <dbReference type="EMBL" id="AEE26763.1"/>
    </source>
</evidence>
<protein>
    <submittedName>
        <fullName evidence="2">Transposase</fullName>
    </submittedName>
</protein>
<dbReference type="InterPro" id="IPR025668">
    <property type="entry name" value="Tnp_DDE_dom"/>
</dbReference>
<name>F4BH19_9GAMM</name>
<feature type="domain" description="Transposase DDE" evidence="1">
    <location>
        <begin position="101"/>
        <end position="242"/>
    </location>
</feature>
<dbReference type="Pfam" id="PF13612">
    <property type="entry name" value="DDE_Tnp_1_3"/>
    <property type="match status" value="1"/>
</dbReference>
<dbReference type="KEGG" id="fcn:FN3523_1460"/>
<organism evidence="2 3">
    <name type="scientific">Francisella hispaniensis</name>
    <dbReference type="NCBI Taxonomy" id="622488"/>
    <lineage>
        <taxon>Bacteria</taxon>
        <taxon>Pseudomonadati</taxon>
        <taxon>Pseudomonadota</taxon>
        <taxon>Gammaproteobacteria</taxon>
        <taxon>Thiotrichales</taxon>
        <taxon>Francisellaceae</taxon>
        <taxon>Francisella</taxon>
    </lineage>
</organism>
<evidence type="ECO:0000313" key="3">
    <source>
        <dbReference type="Proteomes" id="UP000008303"/>
    </source>
</evidence>
<dbReference type="NCBIfam" id="NF033520">
    <property type="entry name" value="transpos_IS982"/>
    <property type="match status" value="1"/>
</dbReference>
<gene>
    <name evidence="2" type="ordered locus">FN3523_1460</name>
</gene>
<sequence>MEVETIFCFIDDFCKEFVPFYKSKLLLKRKRNRESVMSLSEVLTILIMFHQSHYRNFKSFYLFYICKYMKKEFPNFVSYNRFVELQKSALLPLCYLSQPFKGEKTGIYFVDSTPIEVCHIKRANRNKTFKNLALKSKSTMGYFYGFKLHLIINDKGEIMAFKLTNSKTDDRACVDDLTQGLTGKIVGDKGYIKKALSESLFKRGLKLITRIRKNMKAKLMLLHDKLLLRKRGIIETVINLKTFLRLSIHVIDQNTIS</sequence>
<dbReference type="EMBL" id="CP002558">
    <property type="protein sequence ID" value="AEE26763.1"/>
    <property type="molecule type" value="Genomic_DNA"/>
</dbReference>
<dbReference type="AlphaFoldDB" id="F4BH19"/>
<accession>F4BH19</accession>
<reference evidence="3" key="1">
    <citation type="journal article" date="2011" name="Appl. Environ. Microbiol.">
        <title>Common ancestry and novel genetic traits of Francisella novicida-like isolates from North America and Australia as revealed by comparative genomic analyses.</title>
        <authorList>
            <person name="Siddaramappa S."/>
            <person name="Challacombe J.F."/>
            <person name="Petersen J.M."/>
            <person name="Pillai S."/>
            <person name="Hogg G."/>
            <person name="Kuske C.R."/>
        </authorList>
    </citation>
    <scope>NUCLEOTIDE SEQUENCE [LARGE SCALE GENOMIC DNA]</scope>
    <source>
        <strain evidence="3">3523</strain>
    </source>
</reference>
<dbReference type="Proteomes" id="UP000008303">
    <property type="component" value="Chromosome"/>
</dbReference>
<dbReference type="PATRIC" id="fig|676032.3.peg.1470"/>
<dbReference type="HOGENOM" id="CLU_073308_2_2_6"/>
<dbReference type="eggNOG" id="COG3039">
    <property type="taxonomic scope" value="Bacteria"/>
</dbReference>
<proteinExistence type="predicted"/>
<evidence type="ECO:0000259" key="1">
    <source>
        <dbReference type="Pfam" id="PF13612"/>
    </source>
</evidence>